<name>A0A6H2A416_9ZZZZ</name>
<protein>
    <submittedName>
        <fullName evidence="2">Putative ribbon-helix-helix protein repressor</fullName>
    </submittedName>
</protein>
<dbReference type="InterPro" id="IPR038733">
    <property type="entry name" value="Predicted_DNA_bind_prot_RHH"/>
</dbReference>
<reference evidence="2" key="1">
    <citation type="submission" date="2020-03" db="EMBL/GenBank/DDBJ databases">
        <title>The deep terrestrial virosphere.</title>
        <authorList>
            <person name="Holmfeldt K."/>
            <person name="Nilsson E."/>
            <person name="Simone D."/>
            <person name="Lopez-Fernandez M."/>
            <person name="Wu X."/>
            <person name="de Brujin I."/>
            <person name="Lundin D."/>
            <person name="Andersson A."/>
            <person name="Bertilsson S."/>
            <person name="Dopson M."/>
        </authorList>
    </citation>
    <scope>NUCLEOTIDE SEQUENCE</scope>
    <source>
        <strain evidence="3">MM415B00576</strain>
        <strain evidence="2">TM448A05204</strain>
        <strain evidence="4">TM448B00676</strain>
    </source>
</reference>
<dbReference type="Pfam" id="PF12651">
    <property type="entry name" value="RHH_3"/>
    <property type="match status" value="1"/>
</dbReference>
<evidence type="ECO:0000313" key="4">
    <source>
        <dbReference type="EMBL" id="QJH96272.1"/>
    </source>
</evidence>
<evidence type="ECO:0000313" key="3">
    <source>
        <dbReference type="EMBL" id="QJA63804.1"/>
    </source>
</evidence>
<dbReference type="EMBL" id="MT144645">
    <property type="protein sequence ID" value="QJH96272.1"/>
    <property type="molecule type" value="Genomic_DNA"/>
</dbReference>
<organism evidence="2">
    <name type="scientific">viral metagenome</name>
    <dbReference type="NCBI Taxonomy" id="1070528"/>
    <lineage>
        <taxon>unclassified sequences</taxon>
        <taxon>metagenomes</taxon>
        <taxon>organismal metagenomes</taxon>
    </lineage>
</organism>
<proteinExistence type="predicted"/>
<evidence type="ECO:0000313" key="2">
    <source>
        <dbReference type="EMBL" id="QJA54508.1"/>
    </source>
</evidence>
<feature type="domain" description="Predicted DNA-binding protein ribbon-helix-helix" evidence="1">
    <location>
        <begin position="1"/>
        <end position="33"/>
    </location>
</feature>
<sequence length="75" mass="8788">MKQVITVSLPRAMVWQLTRLSHKTGIPRSRLIETSILFEQLPALHEFQGNTPPSRQDFDDILEKWEKEYQEAHNG</sequence>
<accession>A0A6H2A416</accession>
<evidence type="ECO:0000259" key="1">
    <source>
        <dbReference type="Pfam" id="PF12651"/>
    </source>
</evidence>
<dbReference type="AlphaFoldDB" id="A0A6H2A416"/>
<dbReference type="EMBL" id="MT144513">
    <property type="protein sequence ID" value="QJA54508.1"/>
    <property type="molecule type" value="Genomic_DNA"/>
</dbReference>
<dbReference type="EMBL" id="MT141506">
    <property type="protein sequence ID" value="QJA63804.1"/>
    <property type="molecule type" value="Genomic_DNA"/>
</dbReference>
<gene>
    <name evidence="3" type="ORF">MM415B00576_0024</name>
    <name evidence="2" type="ORF">TM448A05204_0001</name>
    <name evidence="4" type="ORF">TM448B00676_0020</name>
</gene>